<dbReference type="InterPro" id="IPR041916">
    <property type="entry name" value="Anti_sigma_zinc_sf"/>
</dbReference>
<evidence type="ECO:0000313" key="2">
    <source>
        <dbReference type="EMBL" id="MEJ8474380.1"/>
    </source>
</evidence>
<protein>
    <submittedName>
        <fullName evidence="2">ChrR family anti-sigma-E factor</fullName>
    </submittedName>
</protein>
<dbReference type="Proteomes" id="UP001385499">
    <property type="component" value="Unassembled WGS sequence"/>
</dbReference>
<feature type="domain" description="ChrR-like cupin" evidence="1">
    <location>
        <begin position="113"/>
        <end position="204"/>
    </location>
</feature>
<dbReference type="RefSeq" id="WP_340274121.1">
    <property type="nucleotide sequence ID" value="NZ_JBAKIA010000005.1"/>
</dbReference>
<dbReference type="Gene3D" id="2.60.120.10">
    <property type="entry name" value="Jelly Rolls"/>
    <property type="match status" value="1"/>
</dbReference>
<dbReference type="CDD" id="cd20301">
    <property type="entry name" value="cupin_ChrR"/>
    <property type="match status" value="1"/>
</dbReference>
<keyword evidence="3" id="KW-1185">Reference proteome</keyword>
<dbReference type="SUPFAM" id="SSF51182">
    <property type="entry name" value="RmlC-like cupins"/>
    <property type="match status" value="1"/>
</dbReference>
<accession>A0ABU8TJP0</accession>
<organism evidence="2 3">
    <name type="scientific">Roseibium algae</name>
    <dbReference type="NCBI Taxonomy" id="3123038"/>
    <lineage>
        <taxon>Bacteria</taxon>
        <taxon>Pseudomonadati</taxon>
        <taxon>Pseudomonadota</taxon>
        <taxon>Alphaproteobacteria</taxon>
        <taxon>Hyphomicrobiales</taxon>
        <taxon>Stappiaceae</taxon>
        <taxon>Roseibium</taxon>
    </lineage>
</organism>
<gene>
    <name evidence="2" type="ORF">V6575_09795</name>
</gene>
<dbReference type="EMBL" id="JBAKIA010000005">
    <property type="protein sequence ID" value="MEJ8474380.1"/>
    <property type="molecule type" value="Genomic_DNA"/>
</dbReference>
<dbReference type="InterPro" id="IPR011051">
    <property type="entry name" value="RmlC_Cupin_sf"/>
</dbReference>
<sequence length="223" mass="24039">MSDDMEKNVTGLNELLAGFAAGTLAEPAQALVGAHLELSKQNRDYVASLEDLAGFGIEEAQPVALSDRDKALAEIFASNAISVDMANASDFRGNQSHDPQMPDSLKDIVGKPLDALPWKTLLPGVKECKFGEVDGCAASLLWVRAGRAMPSHTHEGTELTLVLQGGFRDEDGHFVRGDIAFADHEVDHRPIADDDEDCICFAVTEGSLRLTGPVGRFFAPFMR</sequence>
<comment type="caution">
    <text evidence="2">The sequence shown here is derived from an EMBL/GenBank/DDBJ whole genome shotgun (WGS) entry which is preliminary data.</text>
</comment>
<proteinExistence type="predicted"/>
<dbReference type="Pfam" id="PF12973">
    <property type="entry name" value="Cupin_7"/>
    <property type="match status" value="1"/>
</dbReference>
<dbReference type="InterPro" id="IPR025979">
    <property type="entry name" value="ChrR-like_cupin_dom"/>
</dbReference>
<dbReference type="InterPro" id="IPR014710">
    <property type="entry name" value="RmlC-like_jellyroll"/>
</dbReference>
<evidence type="ECO:0000259" key="1">
    <source>
        <dbReference type="Pfam" id="PF12973"/>
    </source>
</evidence>
<dbReference type="InterPro" id="IPR012807">
    <property type="entry name" value="Anti-sigma_ChrR"/>
</dbReference>
<name>A0ABU8TJP0_9HYPH</name>
<dbReference type="NCBIfam" id="TIGR02451">
    <property type="entry name" value="anti_sig_ChrR"/>
    <property type="match status" value="1"/>
</dbReference>
<evidence type="ECO:0000313" key="3">
    <source>
        <dbReference type="Proteomes" id="UP001385499"/>
    </source>
</evidence>
<dbReference type="Gene3D" id="1.10.10.1320">
    <property type="entry name" value="Anti-sigma factor, zinc-finger domain"/>
    <property type="match status" value="1"/>
</dbReference>
<reference evidence="2 3" key="1">
    <citation type="submission" date="2024-02" db="EMBL/GenBank/DDBJ databases">
        <title>Roseibium algae sp. nov., isolated from marine alga (Grateloupia sp.), showing potential in myo-inositol conversion.</title>
        <authorList>
            <person name="Wang Y."/>
        </authorList>
    </citation>
    <scope>NUCLEOTIDE SEQUENCE [LARGE SCALE GENOMIC DNA]</scope>
    <source>
        <strain evidence="2 3">H3510</strain>
    </source>
</reference>